<dbReference type="RefSeq" id="WP_109796126.1">
    <property type="nucleotide sequence ID" value="NZ_PHIG01000007.1"/>
</dbReference>
<dbReference type="Gene3D" id="3.90.1300.10">
    <property type="entry name" value="Amidase signature (AS) domain"/>
    <property type="match status" value="1"/>
</dbReference>
<organism evidence="2 3">
    <name type="scientific">Minwuia thermotolerans</name>
    <dbReference type="NCBI Taxonomy" id="2056226"/>
    <lineage>
        <taxon>Bacteria</taxon>
        <taxon>Pseudomonadati</taxon>
        <taxon>Pseudomonadota</taxon>
        <taxon>Alphaproteobacteria</taxon>
        <taxon>Minwuiales</taxon>
        <taxon>Minwuiaceae</taxon>
        <taxon>Minwuia</taxon>
    </lineage>
</organism>
<feature type="domain" description="Amidase" evidence="1">
    <location>
        <begin position="25"/>
        <end position="463"/>
    </location>
</feature>
<keyword evidence="3" id="KW-1185">Reference proteome</keyword>
<evidence type="ECO:0000313" key="3">
    <source>
        <dbReference type="Proteomes" id="UP000229498"/>
    </source>
</evidence>
<dbReference type="NCBIfam" id="NF004816">
    <property type="entry name" value="PRK06170.1"/>
    <property type="match status" value="1"/>
</dbReference>
<dbReference type="InterPro" id="IPR023631">
    <property type="entry name" value="Amidase_dom"/>
</dbReference>
<keyword evidence="2" id="KW-0808">Transferase</keyword>
<dbReference type="AlphaFoldDB" id="A0A2M9G6B4"/>
<dbReference type="InterPro" id="IPR052739">
    <property type="entry name" value="FAAH2"/>
</dbReference>
<dbReference type="EMBL" id="PHIG01000007">
    <property type="protein sequence ID" value="PJK31257.1"/>
    <property type="molecule type" value="Genomic_DNA"/>
</dbReference>
<gene>
    <name evidence="2" type="ORF">CVT23_03260</name>
</gene>
<sequence length="484" mass="51632">MADIEYRGAKQLVEAMRAKEFGSGELLDHYLGRVEAHNGTINAVVATDIEAARARADAADAATARGESWGPLHGLPITIKDTFEVVGMPCTAGAPELKDHVPARHATSVERLIEAGAIVYGKTNTPIWAGDLQSYNDVYGTTNNPWDLGRAPGGSSGGSAASLASGFTALELGSDIGGSIRNPAHFCGVTGLKPSFGIVPIRGHIPGPPGNLSGADIGVAGPLARNVEDLELALDILAGADEFDAPGWKLDLAKPRRERVADYRVAVWSDDAFCEVDREVAALIEQAGDALADAGAMVARDARPDIDMAESHEIYYSLLAGELGAGLPEGLRRRLRDSPPDADDNSHAGIFARAAVMDHAAWIALNERRARLREVWRQFFGEHDVLLCPVMPRSAIPHDHSKDFQGRKVTINGKARDYTDMIVWCGMTCGVYLPAAVVPIGTTSEGLPVGVQIVANFLEDRTALDVARHLETALGGFRRPPMFA</sequence>
<dbReference type="PANTHER" id="PTHR43372:SF4">
    <property type="entry name" value="FATTY-ACID AMIDE HYDROLASE 2"/>
    <property type="match status" value="1"/>
</dbReference>
<dbReference type="InterPro" id="IPR036928">
    <property type="entry name" value="AS_sf"/>
</dbReference>
<name>A0A2M9G6B4_9PROT</name>
<dbReference type="Proteomes" id="UP000229498">
    <property type="component" value="Unassembled WGS sequence"/>
</dbReference>
<dbReference type="PANTHER" id="PTHR43372">
    <property type="entry name" value="FATTY-ACID AMIDE HYDROLASE"/>
    <property type="match status" value="1"/>
</dbReference>
<dbReference type="OrthoDB" id="9814821at2"/>
<reference evidence="2 3" key="1">
    <citation type="submission" date="2017-11" db="EMBL/GenBank/DDBJ databases">
        <title>Draft genome sequence of Rhizobiales bacterium SY3-13.</title>
        <authorList>
            <person name="Sun C."/>
        </authorList>
    </citation>
    <scope>NUCLEOTIDE SEQUENCE [LARGE SCALE GENOMIC DNA]</scope>
    <source>
        <strain evidence="2 3">SY3-13</strain>
    </source>
</reference>
<protein>
    <submittedName>
        <fullName evidence="2">Glutamyl-tRNA amidotransferase</fullName>
    </submittedName>
</protein>
<comment type="caution">
    <text evidence="2">The sequence shown here is derived from an EMBL/GenBank/DDBJ whole genome shotgun (WGS) entry which is preliminary data.</text>
</comment>
<proteinExistence type="predicted"/>
<dbReference type="SUPFAM" id="SSF75304">
    <property type="entry name" value="Amidase signature (AS) enzymes"/>
    <property type="match status" value="1"/>
</dbReference>
<dbReference type="Pfam" id="PF01425">
    <property type="entry name" value="Amidase"/>
    <property type="match status" value="1"/>
</dbReference>
<dbReference type="GO" id="GO:0012505">
    <property type="term" value="C:endomembrane system"/>
    <property type="evidence" value="ECO:0007669"/>
    <property type="project" value="TreeGrafter"/>
</dbReference>
<accession>A0A2M9G6B4</accession>
<dbReference type="GO" id="GO:0016740">
    <property type="term" value="F:transferase activity"/>
    <property type="evidence" value="ECO:0007669"/>
    <property type="project" value="UniProtKB-KW"/>
</dbReference>
<evidence type="ECO:0000259" key="1">
    <source>
        <dbReference type="Pfam" id="PF01425"/>
    </source>
</evidence>
<evidence type="ECO:0000313" key="2">
    <source>
        <dbReference type="EMBL" id="PJK31257.1"/>
    </source>
</evidence>